<dbReference type="SUPFAM" id="SSF51735">
    <property type="entry name" value="NAD(P)-binding Rossmann-fold domains"/>
    <property type="match status" value="1"/>
</dbReference>
<evidence type="ECO:0000256" key="1">
    <source>
        <dbReference type="ARBA" id="ARBA00006484"/>
    </source>
</evidence>
<gene>
    <name evidence="5" type="ORF">RRF57_007100</name>
</gene>
<comment type="caution">
    <text evidence="5">The sequence shown here is derived from an EMBL/GenBank/DDBJ whole genome shotgun (WGS) entry which is preliminary data.</text>
</comment>
<reference evidence="5 6" key="1">
    <citation type="submission" date="2023-10" db="EMBL/GenBank/DDBJ databases">
        <title>Draft genome sequence of Xylaria bambusicola isolate GMP-LS, the root and basal stem rot pathogen of sugarcane in Indonesia.</title>
        <authorList>
            <person name="Selvaraj P."/>
            <person name="Muralishankar V."/>
            <person name="Muruganantham S."/>
            <person name="Sp S."/>
            <person name="Haryani S."/>
            <person name="Lau K.J.X."/>
            <person name="Naqvi N.I."/>
        </authorList>
    </citation>
    <scope>NUCLEOTIDE SEQUENCE [LARGE SCALE GENOMIC DNA]</scope>
    <source>
        <strain evidence="5">GMP-LS</strain>
    </source>
</reference>
<name>A0AAN7ZA72_9PEZI</name>
<evidence type="ECO:0000256" key="4">
    <source>
        <dbReference type="SAM" id="MobiDB-lite"/>
    </source>
</evidence>
<dbReference type="EMBL" id="JAWHQM010000019">
    <property type="protein sequence ID" value="KAK5631386.1"/>
    <property type="molecule type" value="Genomic_DNA"/>
</dbReference>
<dbReference type="Proteomes" id="UP001305414">
    <property type="component" value="Unassembled WGS sequence"/>
</dbReference>
<evidence type="ECO:0000256" key="3">
    <source>
        <dbReference type="RuleBase" id="RU000363"/>
    </source>
</evidence>
<evidence type="ECO:0000313" key="6">
    <source>
        <dbReference type="Proteomes" id="UP001305414"/>
    </source>
</evidence>
<keyword evidence="6" id="KW-1185">Reference proteome</keyword>
<dbReference type="PANTHER" id="PTHR43976">
    <property type="entry name" value="SHORT CHAIN DEHYDROGENASE"/>
    <property type="match status" value="1"/>
</dbReference>
<organism evidence="5 6">
    <name type="scientific">Xylaria bambusicola</name>
    <dbReference type="NCBI Taxonomy" id="326684"/>
    <lineage>
        <taxon>Eukaryota</taxon>
        <taxon>Fungi</taxon>
        <taxon>Dikarya</taxon>
        <taxon>Ascomycota</taxon>
        <taxon>Pezizomycotina</taxon>
        <taxon>Sordariomycetes</taxon>
        <taxon>Xylariomycetidae</taxon>
        <taxon>Xylariales</taxon>
        <taxon>Xylariaceae</taxon>
        <taxon>Xylaria</taxon>
    </lineage>
</organism>
<protein>
    <submittedName>
        <fullName evidence="5">Uncharacterized protein</fullName>
    </submittedName>
</protein>
<dbReference type="InterPro" id="IPR036291">
    <property type="entry name" value="NAD(P)-bd_dom_sf"/>
</dbReference>
<dbReference type="PRINTS" id="PR00080">
    <property type="entry name" value="SDRFAMILY"/>
</dbReference>
<accession>A0AAN7ZA72</accession>
<dbReference type="AlphaFoldDB" id="A0AAN7ZA72"/>
<evidence type="ECO:0000256" key="2">
    <source>
        <dbReference type="ARBA" id="ARBA00023002"/>
    </source>
</evidence>
<dbReference type="PRINTS" id="PR00081">
    <property type="entry name" value="GDHRDH"/>
</dbReference>
<dbReference type="PANTHER" id="PTHR43976:SF16">
    <property type="entry name" value="SHORT-CHAIN DEHYDROGENASE_REDUCTASE FAMILY PROTEIN"/>
    <property type="match status" value="1"/>
</dbReference>
<proteinExistence type="inferred from homology"/>
<evidence type="ECO:0000313" key="5">
    <source>
        <dbReference type="EMBL" id="KAK5631386.1"/>
    </source>
</evidence>
<dbReference type="Pfam" id="PF00106">
    <property type="entry name" value="adh_short"/>
    <property type="match status" value="1"/>
</dbReference>
<dbReference type="CDD" id="cd05374">
    <property type="entry name" value="17beta-HSD-like_SDR_c"/>
    <property type="match status" value="1"/>
</dbReference>
<feature type="region of interest" description="Disordered" evidence="4">
    <location>
        <begin position="328"/>
        <end position="347"/>
    </location>
</feature>
<sequence>MWIELMWENSNCIFLKKLVAYRGKGDPAFPQFPSEMETKNLYTLPPDAVWLITGCSSGIGAGLATRLAKETTNRVVATARQVSALSYLEDNSQKVLKLALDVTSPAAIDEAFRKAVEHFGRVDVVVNNAGYTIMGDTETSTPLEARTLFDTNFWGAVEVTKRALGVMRDENPKTGQRGGVIFFVSSMGGFVSTPGSAFYHASKFAMEGFAESVAKEMHLDWNIHFCILEPGGTTTEYLGRSFKMMGTRHPAYAAPDMPTNQMLALLDNKEIRKGFSSADDIARGMWELVTRGEKIPIRVPLGKDAWEAVVDEAGKVKEELEALGPFSTSFGGSMGTEEKAALGQLTQ</sequence>
<comment type="similarity">
    <text evidence="1 3">Belongs to the short-chain dehydrogenases/reductases (SDR) family.</text>
</comment>
<dbReference type="Gene3D" id="3.40.50.720">
    <property type="entry name" value="NAD(P)-binding Rossmann-like Domain"/>
    <property type="match status" value="1"/>
</dbReference>
<dbReference type="InterPro" id="IPR002347">
    <property type="entry name" value="SDR_fam"/>
</dbReference>
<dbReference type="InterPro" id="IPR051911">
    <property type="entry name" value="SDR_oxidoreductase"/>
</dbReference>
<keyword evidence="2" id="KW-0560">Oxidoreductase</keyword>
<dbReference type="GO" id="GO:0016491">
    <property type="term" value="F:oxidoreductase activity"/>
    <property type="evidence" value="ECO:0007669"/>
    <property type="project" value="UniProtKB-KW"/>
</dbReference>